<accession>A0ABR3VBJ9</accession>
<protein>
    <recommendedName>
        <fullName evidence="11">Borealin N-terminal domain-containing protein</fullName>
    </recommendedName>
</protein>
<evidence type="ECO:0000256" key="7">
    <source>
        <dbReference type="ARBA" id="ARBA00023242"/>
    </source>
</evidence>
<evidence type="ECO:0000256" key="5">
    <source>
        <dbReference type="ARBA" id="ARBA00022618"/>
    </source>
</evidence>
<keyword evidence="4" id="KW-0158">Chromosome</keyword>
<feature type="compositionally biased region" description="Low complexity" evidence="10">
    <location>
        <begin position="205"/>
        <end position="221"/>
    </location>
</feature>
<feature type="compositionally biased region" description="Basic and acidic residues" evidence="10">
    <location>
        <begin position="161"/>
        <end position="174"/>
    </location>
</feature>
<evidence type="ECO:0000256" key="4">
    <source>
        <dbReference type="ARBA" id="ARBA00022454"/>
    </source>
</evidence>
<dbReference type="EMBL" id="JAZGSY010000180">
    <property type="protein sequence ID" value="KAL1839005.1"/>
    <property type="molecule type" value="Genomic_DNA"/>
</dbReference>
<organism evidence="12 13">
    <name type="scientific">Humicola insolens</name>
    <name type="common">Soft-rot fungus</name>
    <dbReference type="NCBI Taxonomy" id="85995"/>
    <lineage>
        <taxon>Eukaryota</taxon>
        <taxon>Fungi</taxon>
        <taxon>Dikarya</taxon>
        <taxon>Ascomycota</taxon>
        <taxon>Pezizomycotina</taxon>
        <taxon>Sordariomycetes</taxon>
        <taxon>Sordariomycetidae</taxon>
        <taxon>Sordariales</taxon>
        <taxon>Chaetomiaceae</taxon>
        <taxon>Mycothermus</taxon>
    </lineage>
</organism>
<evidence type="ECO:0000256" key="8">
    <source>
        <dbReference type="ARBA" id="ARBA00023306"/>
    </source>
</evidence>
<feature type="compositionally biased region" description="Low complexity" evidence="10">
    <location>
        <begin position="397"/>
        <end position="409"/>
    </location>
</feature>
<evidence type="ECO:0000256" key="1">
    <source>
        <dbReference type="ARBA" id="ARBA00004123"/>
    </source>
</evidence>
<feature type="compositionally biased region" description="Low complexity" evidence="10">
    <location>
        <begin position="316"/>
        <end position="332"/>
    </location>
</feature>
<keyword evidence="7" id="KW-0539">Nucleus</keyword>
<dbReference type="PANTHER" id="PTHR16040:SF7">
    <property type="entry name" value="AUSTRALIN, ISOFORM A-RELATED"/>
    <property type="match status" value="1"/>
</dbReference>
<keyword evidence="13" id="KW-1185">Reference proteome</keyword>
<evidence type="ECO:0000256" key="10">
    <source>
        <dbReference type="SAM" id="MobiDB-lite"/>
    </source>
</evidence>
<evidence type="ECO:0000259" key="11">
    <source>
        <dbReference type="Pfam" id="PF10444"/>
    </source>
</evidence>
<evidence type="ECO:0000256" key="3">
    <source>
        <dbReference type="ARBA" id="ARBA00009914"/>
    </source>
</evidence>
<dbReference type="Proteomes" id="UP001583172">
    <property type="component" value="Unassembled WGS sequence"/>
</dbReference>
<evidence type="ECO:0000256" key="9">
    <source>
        <dbReference type="ARBA" id="ARBA00023328"/>
    </source>
</evidence>
<evidence type="ECO:0000313" key="13">
    <source>
        <dbReference type="Proteomes" id="UP001583172"/>
    </source>
</evidence>
<feature type="region of interest" description="Disordered" evidence="10">
    <location>
        <begin position="246"/>
        <end position="364"/>
    </location>
</feature>
<proteinExistence type="inferred from homology"/>
<feature type="region of interest" description="Disordered" evidence="10">
    <location>
        <begin position="1"/>
        <end position="49"/>
    </location>
</feature>
<keyword evidence="9" id="KW-0137">Centromere</keyword>
<keyword evidence="6" id="KW-0498">Mitosis</keyword>
<keyword evidence="5" id="KW-0132">Cell division</keyword>
<feature type="region of interest" description="Disordered" evidence="10">
    <location>
        <begin position="119"/>
        <end position="231"/>
    </location>
</feature>
<gene>
    <name evidence="12" type="ORF">VTJ49DRAFT_1980</name>
</gene>
<evidence type="ECO:0000256" key="2">
    <source>
        <dbReference type="ARBA" id="ARBA00004584"/>
    </source>
</evidence>
<dbReference type="PANTHER" id="PTHR16040">
    <property type="entry name" value="AUSTRALIN, ISOFORM A-RELATED"/>
    <property type="match status" value="1"/>
</dbReference>
<sequence length="416" mass="43044">MQSLGGTRKRKSDQLDMSSDAHFAADPLTQTVPTKTDMSHPDEGPAKRQRVGLTLAQKQALIDNLQLEITERARKLRANYNIHAQSLRTRIEIRVNRIPLSLRKLTMGELLERCAKEVQQKPSLLTSSVRGPPVPAKDVPVSRPPTRGGAAPAHPPKRRSHEISGGDKENEIRTPPKKARADGPSVVRNPNSHVLSPTTVNSRVAPRPTTAGAPTPARPGTSSGRPAATPGRAAMASTILNRMVDSTRNGPAARSGAVTPGPATGRKTPGPGAGPTSSAITASERRRRGATVTAAVQPPPSNSRPLSQIQQTARRVSGASESSNVSEGSTSTVIRKRPMTAPPGSQPKLLSLAGGSTQTSTAAKRTTVMGSIKKGVASAVGTAGAKKGGSVGKAAGAAVAGTASGSAAGRVLRKRA</sequence>
<comment type="caution">
    <text evidence="12">The sequence shown here is derived from an EMBL/GenBank/DDBJ whole genome shotgun (WGS) entry which is preliminary data.</text>
</comment>
<dbReference type="InterPro" id="IPR018867">
    <property type="entry name" value="Cell_div_borealin"/>
</dbReference>
<feature type="region of interest" description="Disordered" evidence="10">
    <location>
        <begin position="397"/>
        <end position="416"/>
    </location>
</feature>
<name>A0ABR3VBJ9_HUMIN</name>
<keyword evidence="8" id="KW-0131">Cell cycle</keyword>
<evidence type="ECO:0000313" key="12">
    <source>
        <dbReference type="EMBL" id="KAL1839005.1"/>
    </source>
</evidence>
<feature type="compositionally biased region" description="Polar residues" evidence="10">
    <location>
        <begin position="188"/>
        <end position="202"/>
    </location>
</feature>
<comment type="subcellular location">
    <subcellularLocation>
        <location evidence="2">Chromosome</location>
        <location evidence="2">Centromere</location>
    </subcellularLocation>
    <subcellularLocation>
        <location evidence="1">Nucleus</location>
    </subcellularLocation>
</comment>
<feature type="domain" description="Borealin N-terminal" evidence="11">
    <location>
        <begin position="57"/>
        <end position="112"/>
    </location>
</feature>
<dbReference type="Pfam" id="PF10444">
    <property type="entry name" value="Nbl1_Borealin_N"/>
    <property type="match status" value="1"/>
</dbReference>
<comment type="similarity">
    <text evidence="3">Belongs to the borealin family.</text>
</comment>
<feature type="compositionally biased region" description="Polar residues" evidence="10">
    <location>
        <begin position="354"/>
        <end position="364"/>
    </location>
</feature>
<evidence type="ECO:0000256" key="6">
    <source>
        <dbReference type="ARBA" id="ARBA00022776"/>
    </source>
</evidence>
<feature type="compositionally biased region" description="Basic and acidic residues" evidence="10">
    <location>
        <begin position="37"/>
        <end position="46"/>
    </location>
</feature>
<dbReference type="InterPro" id="IPR018851">
    <property type="entry name" value="Borealin_N"/>
</dbReference>
<feature type="compositionally biased region" description="Polar residues" evidence="10">
    <location>
        <begin position="303"/>
        <end position="314"/>
    </location>
</feature>
<reference evidence="12 13" key="1">
    <citation type="journal article" date="2024" name="Commun. Biol.">
        <title>Comparative genomic analysis of thermophilic fungi reveals convergent evolutionary adaptations and gene losses.</title>
        <authorList>
            <person name="Steindorff A.S."/>
            <person name="Aguilar-Pontes M.V."/>
            <person name="Robinson A.J."/>
            <person name="Andreopoulos B."/>
            <person name="LaButti K."/>
            <person name="Kuo A."/>
            <person name="Mondo S."/>
            <person name="Riley R."/>
            <person name="Otillar R."/>
            <person name="Haridas S."/>
            <person name="Lipzen A."/>
            <person name="Grimwood J."/>
            <person name="Schmutz J."/>
            <person name="Clum A."/>
            <person name="Reid I.D."/>
            <person name="Moisan M.C."/>
            <person name="Butler G."/>
            <person name="Nguyen T.T.M."/>
            <person name="Dewar K."/>
            <person name="Conant G."/>
            <person name="Drula E."/>
            <person name="Henrissat B."/>
            <person name="Hansel C."/>
            <person name="Singer S."/>
            <person name="Hutchinson M.I."/>
            <person name="de Vries R.P."/>
            <person name="Natvig D.O."/>
            <person name="Powell A.J."/>
            <person name="Tsang A."/>
            <person name="Grigoriev I.V."/>
        </authorList>
    </citation>
    <scope>NUCLEOTIDE SEQUENCE [LARGE SCALE GENOMIC DNA]</scope>
    <source>
        <strain evidence="12 13">CBS 620.91</strain>
    </source>
</reference>
<feature type="compositionally biased region" description="Polar residues" evidence="10">
    <location>
        <begin position="120"/>
        <end position="129"/>
    </location>
</feature>